<accession>A0AAU9JD26</accession>
<protein>
    <submittedName>
        <fullName evidence="1">Uncharacterized protein</fullName>
    </submittedName>
</protein>
<keyword evidence="2" id="KW-1185">Reference proteome</keyword>
<evidence type="ECO:0000313" key="1">
    <source>
        <dbReference type="EMBL" id="CAG9325180.1"/>
    </source>
</evidence>
<proteinExistence type="predicted"/>
<dbReference type="AlphaFoldDB" id="A0AAU9JD26"/>
<dbReference type="Proteomes" id="UP001162131">
    <property type="component" value="Unassembled WGS sequence"/>
</dbReference>
<reference evidence="1" key="1">
    <citation type="submission" date="2021-09" db="EMBL/GenBank/DDBJ databases">
        <authorList>
            <consortium name="AG Swart"/>
            <person name="Singh M."/>
            <person name="Singh A."/>
            <person name="Seah K."/>
            <person name="Emmerich C."/>
        </authorList>
    </citation>
    <scope>NUCLEOTIDE SEQUENCE</scope>
    <source>
        <strain evidence="1">ATCC30299</strain>
    </source>
</reference>
<gene>
    <name evidence="1" type="ORF">BSTOLATCC_MIC37926</name>
</gene>
<evidence type="ECO:0000313" key="2">
    <source>
        <dbReference type="Proteomes" id="UP001162131"/>
    </source>
</evidence>
<organism evidence="1 2">
    <name type="scientific">Blepharisma stoltei</name>
    <dbReference type="NCBI Taxonomy" id="1481888"/>
    <lineage>
        <taxon>Eukaryota</taxon>
        <taxon>Sar</taxon>
        <taxon>Alveolata</taxon>
        <taxon>Ciliophora</taxon>
        <taxon>Postciliodesmatophora</taxon>
        <taxon>Heterotrichea</taxon>
        <taxon>Heterotrichida</taxon>
        <taxon>Blepharismidae</taxon>
        <taxon>Blepharisma</taxon>
    </lineage>
</organism>
<comment type="caution">
    <text evidence="1">The sequence shown here is derived from an EMBL/GenBank/DDBJ whole genome shotgun (WGS) entry which is preliminary data.</text>
</comment>
<name>A0AAU9JD26_9CILI</name>
<dbReference type="EMBL" id="CAJZBQ010000037">
    <property type="protein sequence ID" value="CAG9325180.1"/>
    <property type="molecule type" value="Genomic_DNA"/>
</dbReference>
<sequence length="66" mass="7362">MSEKLQERTVIDMKTKVGKAGCAGTHAALDLCLKNNGNDWRQCQNELVVLGKCMRLSIKAEEKKIN</sequence>